<accession>A0A5A9X7V5</accession>
<name>A0A5A9X7V5_9BACT</name>
<protein>
    <submittedName>
        <fullName evidence="1">Uncharacterized protein</fullName>
    </submittedName>
</protein>
<gene>
    <name evidence="1" type="ORF">ET418_16190</name>
</gene>
<evidence type="ECO:0000313" key="1">
    <source>
        <dbReference type="EMBL" id="KAA0888279.1"/>
    </source>
</evidence>
<dbReference type="OrthoDB" id="5396725at2"/>
<keyword evidence="2" id="KW-1185">Reference proteome</keyword>
<sequence>MKGREILTTVKERATADHCFVKWWRKEEDFLDYELLDRFLEHATESEEIGGLQLLTMNEMRDEVKRIGGTRVKFIHEASGDKIEWVHRAKEGVRTHICAYTPEALMTIFDVETHGNPVDS</sequence>
<evidence type="ECO:0000313" key="2">
    <source>
        <dbReference type="Proteomes" id="UP000324298"/>
    </source>
</evidence>
<dbReference type="RefSeq" id="WP_149309368.1">
    <property type="nucleotide sequence ID" value="NZ_SRSD01000011.1"/>
</dbReference>
<comment type="caution">
    <text evidence="1">The sequence shown here is derived from an EMBL/GenBank/DDBJ whole genome shotgun (WGS) entry which is preliminary data.</text>
</comment>
<proteinExistence type="predicted"/>
<organism evidence="1 2">
    <name type="scientific">Oryzomonas rubra</name>
    <dbReference type="NCBI Taxonomy" id="2509454"/>
    <lineage>
        <taxon>Bacteria</taxon>
        <taxon>Pseudomonadati</taxon>
        <taxon>Thermodesulfobacteriota</taxon>
        <taxon>Desulfuromonadia</taxon>
        <taxon>Geobacterales</taxon>
        <taxon>Geobacteraceae</taxon>
        <taxon>Oryzomonas</taxon>
    </lineage>
</organism>
<dbReference type="Proteomes" id="UP000324298">
    <property type="component" value="Unassembled WGS sequence"/>
</dbReference>
<dbReference type="AlphaFoldDB" id="A0A5A9X7V5"/>
<reference evidence="1 2" key="1">
    <citation type="submission" date="2019-04" db="EMBL/GenBank/DDBJ databases">
        <title>Geobacter ruber sp. nov., ferric-reducing bacteria isolated from paddy soil.</title>
        <authorList>
            <person name="Xu Z."/>
            <person name="Masuda Y."/>
            <person name="Itoh H."/>
            <person name="Senoo K."/>
        </authorList>
    </citation>
    <scope>NUCLEOTIDE SEQUENCE [LARGE SCALE GENOMIC DNA]</scope>
    <source>
        <strain evidence="1 2">Red88</strain>
    </source>
</reference>
<dbReference type="EMBL" id="SRSD01000011">
    <property type="protein sequence ID" value="KAA0888279.1"/>
    <property type="molecule type" value="Genomic_DNA"/>
</dbReference>